<comment type="catalytic activity">
    <reaction evidence="5">
        <text>dTDP-beta-L-rhamnose + NADP(+) = dTDP-4-dehydro-beta-L-rhamnose + NADPH + H(+)</text>
        <dbReference type="Rhea" id="RHEA:21796"/>
        <dbReference type="ChEBI" id="CHEBI:15378"/>
        <dbReference type="ChEBI" id="CHEBI:57510"/>
        <dbReference type="ChEBI" id="CHEBI:57783"/>
        <dbReference type="ChEBI" id="CHEBI:58349"/>
        <dbReference type="ChEBI" id="CHEBI:62830"/>
        <dbReference type="EC" id="1.1.1.133"/>
    </reaction>
</comment>
<dbReference type="Pfam" id="PF04321">
    <property type="entry name" value="RmlD_sub_bind"/>
    <property type="match status" value="1"/>
</dbReference>
<evidence type="ECO:0000256" key="1">
    <source>
        <dbReference type="ARBA" id="ARBA00004781"/>
    </source>
</evidence>
<evidence type="ECO:0000256" key="2">
    <source>
        <dbReference type="ARBA" id="ARBA00010944"/>
    </source>
</evidence>
<comment type="pathway">
    <text evidence="1 6">Carbohydrate biosynthesis; dTDP-L-rhamnose biosynthesis.</text>
</comment>
<protein>
    <recommendedName>
        <fullName evidence="4 6">dTDP-4-dehydrorhamnose reductase</fullName>
        <ecNumber evidence="3 6">1.1.1.133</ecNumber>
    </recommendedName>
</protein>
<comment type="similarity">
    <text evidence="2 6">Belongs to the dTDP-4-dehydrorhamnose reductase family.</text>
</comment>
<dbReference type="Gene3D" id="3.90.25.10">
    <property type="entry name" value="UDP-galactose 4-epimerase, domain 1"/>
    <property type="match status" value="1"/>
</dbReference>
<name>A0A221UUL7_9FLAO</name>
<evidence type="ECO:0000256" key="3">
    <source>
        <dbReference type="ARBA" id="ARBA00012929"/>
    </source>
</evidence>
<keyword evidence="6" id="KW-0521">NADP</keyword>
<dbReference type="EC" id="1.1.1.133" evidence="3 6"/>
<evidence type="ECO:0000313" key="9">
    <source>
        <dbReference type="Proteomes" id="UP000204551"/>
    </source>
</evidence>
<dbReference type="InterPro" id="IPR029903">
    <property type="entry name" value="RmlD-like-bd"/>
</dbReference>
<evidence type="ECO:0000313" key="8">
    <source>
        <dbReference type="EMBL" id="ASO04888.1"/>
    </source>
</evidence>
<reference evidence="8 9" key="1">
    <citation type="submission" date="2017-07" db="EMBL/GenBank/DDBJ databases">
        <title>Genome Sequence of Arenibacter algicola Strain SMS7 Isolated from a culture of the Diatom Skeletonema marinoi.</title>
        <authorList>
            <person name="Topel M."/>
            <person name="Pinder M.I.M."/>
            <person name="Johansson O.N."/>
            <person name="Kourtchenko O."/>
            <person name="Godhe A."/>
            <person name="Clarke A.K."/>
        </authorList>
    </citation>
    <scope>NUCLEOTIDE SEQUENCE [LARGE SCALE GENOMIC DNA]</scope>
    <source>
        <strain evidence="8 9">SMS7</strain>
    </source>
</reference>
<comment type="function">
    <text evidence="6">Catalyzes the reduction of dTDP-6-deoxy-L-lyxo-4-hexulose to yield dTDP-L-rhamnose.</text>
</comment>
<feature type="domain" description="RmlD-like substrate binding" evidence="7">
    <location>
        <begin position="9"/>
        <end position="264"/>
    </location>
</feature>
<dbReference type="NCBIfam" id="TIGR01214">
    <property type="entry name" value="rmlD"/>
    <property type="match status" value="1"/>
</dbReference>
<dbReference type="InterPro" id="IPR005913">
    <property type="entry name" value="dTDP_dehydrorham_reduct"/>
</dbReference>
<dbReference type="RefSeq" id="WP_093977788.1">
    <property type="nucleotide sequence ID" value="NZ_CP022515.1"/>
</dbReference>
<evidence type="ECO:0000256" key="5">
    <source>
        <dbReference type="ARBA" id="ARBA00048200"/>
    </source>
</evidence>
<dbReference type="Proteomes" id="UP000204551">
    <property type="component" value="Chromosome"/>
</dbReference>
<sequence length="266" mass="30303">MERSININRVLVTGASGQLGLSLQDIALEYMLLEFVFVDSKTLDITDFEKVKRTFETGHFKYCINSAAYTDVEQAEKSPEIAFKVNAEAVKNLALTCARNGTTLIYISTDYVFDGEKGLPYTVDDKPNPINKYGKSKLEGEKYVREIMDEYYIVRTSWLYHKNHGKNFYKTIMQKAQNGEELRITDEQVGCPTNAANLAKYVIDLISLGNMPYGTYHFTDGQAMSWFDFAKIIVEENGLMNSTTIVKDNNYRSFANRPKYSVLQSL</sequence>
<dbReference type="PANTHER" id="PTHR10491:SF4">
    <property type="entry name" value="METHIONINE ADENOSYLTRANSFERASE 2 SUBUNIT BETA"/>
    <property type="match status" value="1"/>
</dbReference>
<proteinExistence type="inferred from homology"/>
<dbReference type="CDD" id="cd05254">
    <property type="entry name" value="dTDP_HR_like_SDR_e"/>
    <property type="match status" value="1"/>
</dbReference>
<organism evidence="8 9">
    <name type="scientific">Arenibacter algicola</name>
    <dbReference type="NCBI Taxonomy" id="616991"/>
    <lineage>
        <taxon>Bacteria</taxon>
        <taxon>Pseudomonadati</taxon>
        <taxon>Bacteroidota</taxon>
        <taxon>Flavobacteriia</taxon>
        <taxon>Flavobacteriales</taxon>
        <taxon>Flavobacteriaceae</taxon>
        <taxon>Arenibacter</taxon>
    </lineage>
</organism>
<dbReference type="InterPro" id="IPR036291">
    <property type="entry name" value="NAD(P)-bd_dom_sf"/>
</dbReference>
<evidence type="ECO:0000256" key="6">
    <source>
        <dbReference type="RuleBase" id="RU364082"/>
    </source>
</evidence>
<dbReference type="PANTHER" id="PTHR10491">
    <property type="entry name" value="DTDP-4-DEHYDRORHAMNOSE REDUCTASE"/>
    <property type="match status" value="1"/>
</dbReference>
<dbReference type="GO" id="GO:0008831">
    <property type="term" value="F:dTDP-4-dehydrorhamnose reductase activity"/>
    <property type="evidence" value="ECO:0007669"/>
    <property type="project" value="UniProtKB-EC"/>
</dbReference>
<evidence type="ECO:0000256" key="4">
    <source>
        <dbReference type="ARBA" id="ARBA00017099"/>
    </source>
</evidence>
<dbReference type="EMBL" id="CP022515">
    <property type="protein sequence ID" value="ASO04888.1"/>
    <property type="molecule type" value="Genomic_DNA"/>
</dbReference>
<dbReference type="SUPFAM" id="SSF51735">
    <property type="entry name" value="NAD(P)-binding Rossmann-fold domains"/>
    <property type="match status" value="1"/>
</dbReference>
<dbReference type="AlphaFoldDB" id="A0A221UUL7"/>
<keyword evidence="6 8" id="KW-0560">Oxidoreductase</keyword>
<dbReference type="UniPathway" id="UPA00124"/>
<evidence type="ECO:0000259" key="7">
    <source>
        <dbReference type="Pfam" id="PF04321"/>
    </source>
</evidence>
<accession>A0A221UUL7</accession>
<dbReference type="KEGG" id="aalg:AREALGSMS7_01418"/>
<dbReference type="Gene3D" id="3.40.50.720">
    <property type="entry name" value="NAD(P)-binding Rossmann-like Domain"/>
    <property type="match status" value="1"/>
</dbReference>
<gene>
    <name evidence="8" type="primary">rmlD</name>
    <name evidence="8" type="ORF">AREALGSMS7_01418</name>
</gene>
<dbReference type="GO" id="GO:0019305">
    <property type="term" value="P:dTDP-rhamnose biosynthetic process"/>
    <property type="evidence" value="ECO:0007669"/>
    <property type="project" value="UniProtKB-UniPathway"/>
</dbReference>
<dbReference type="GO" id="GO:0005829">
    <property type="term" value="C:cytosol"/>
    <property type="evidence" value="ECO:0007669"/>
    <property type="project" value="TreeGrafter"/>
</dbReference>